<dbReference type="PANTHER" id="PTHR35128:SF1">
    <property type="entry name" value="SECRETION-REGULATING GUANINE NUCLEOTIDE EXCHANGE FACTOR"/>
    <property type="match status" value="1"/>
</dbReference>
<dbReference type="eggNOG" id="ENOG502QS1G">
    <property type="taxonomic scope" value="Eukaryota"/>
</dbReference>
<name>E1Z7F9_CHLVA</name>
<keyword evidence="2" id="KW-1133">Transmembrane helix</keyword>
<dbReference type="EMBL" id="GL433838">
    <property type="protein sequence ID" value="EFN57912.1"/>
    <property type="molecule type" value="Genomic_DNA"/>
</dbReference>
<feature type="transmembrane region" description="Helical" evidence="2">
    <location>
        <begin position="517"/>
        <end position="543"/>
    </location>
</feature>
<proteinExistence type="predicted"/>
<keyword evidence="2" id="KW-0812">Transmembrane</keyword>
<dbReference type="Proteomes" id="UP000008141">
    <property type="component" value="Unassembled WGS sequence"/>
</dbReference>
<dbReference type="GeneID" id="17357589"/>
<dbReference type="AlphaFoldDB" id="E1Z7F9"/>
<dbReference type="SUPFAM" id="SSF53474">
    <property type="entry name" value="alpha/beta-Hydrolases"/>
    <property type="match status" value="1"/>
</dbReference>
<keyword evidence="2" id="KW-0472">Membrane</keyword>
<accession>E1Z7F9</accession>
<dbReference type="KEGG" id="cvr:CHLNCDRAFT_141974"/>
<keyword evidence="4" id="KW-1185">Reference proteome</keyword>
<evidence type="ECO:0000313" key="4">
    <source>
        <dbReference type="Proteomes" id="UP000008141"/>
    </source>
</evidence>
<dbReference type="PANTHER" id="PTHR35128">
    <property type="entry name" value="SECRETION-REGULATING GUANINE NUCLEOTIDE EXCHANGE FACTOR"/>
    <property type="match status" value="1"/>
</dbReference>
<dbReference type="OrthoDB" id="10022521at2759"/>
<reference evidence="3 4" key="1">
    <citation type="journal article" date="2010" name="Plant Cell">
        <title>The Chlorella variabilis NC64A genome reveals adaptation to photosymbiosis, coevolution with viruses, and cryptic sex.</title>
        <authorList>
            <person name="Blanc G."/>
            <person name="Duncan G."/>
            <person name="Agarkova I."/>
            <person name="Borodovsky M."/>
            <person name="Gurnon J."/>
            <person name="Kuo A."/>
            <person name="Lindquist E."/>
            <person name="Lucas S."/>
            <person name="Pangilinan J."/>
            <person name="Polle J."/>
            <person name="Salamov A."/>
            <person name="Terry A."/>
            <person name="Yamada T."/>
            <person name="Dunigan D.D."/>
            <person name="Grigoriev I.V."/>
            <person name="Claverie J.M."/>
            <person name="Van Etten J.L."/>
        </authorList>
    </citation>
    <scope>NUCLEOTIDE SEQUENCE [LARGE SCALE GENOMIC DNA]</scope>
    <source>
        <strain evidence="3 4">NC64A</strain>
    </source>
</reference>
<organism evidence="4">
    <name type="scientific">Chlorella variabilis</name>
    <name type="common">Green alga</name>
    <dbReference type="NCBI Taxonomy" id="554065"/>
    <lineage>
        <taxon>Eukaryota</taxon>
        <taxon>Viridiplantae</taxon>
        <taxon>Chlorophyta</taxon>
        <taxon>core chlorophytes</taxon>
        <taxon>Trebouxiophyceae</taxon>
        <taxon>Chlorellales</taxon>
        <taxon>Chlorellaceae</taxon>
        <taxon>Chlorella clade</taxon>
        <taxon>Chlorella</taxon>
    </lineage>
</organism>
<feature type="compositionally biased region" description="Basic and acidic residues" evidence="1">
    <location>
        <begin position="430"/>
        <end position="439"/>
    </location>
</feature>
<evidence type="ECO:0000256" key="2">
    <source>
        <dbReference type="SAM" id="Phobius"/>
    </source>
</evidence>
<dbReference type="InterPro" id="IPR029058">
    <property type="entry name" value="AB_hydrolase_fold"/>
</dbReference>
<evidence type="ECO:0000256" key="1">
    <source>
        <dbReference type="SAM" id="MobiDB-lite"/>
    </source>
</evidence>
<dbReference type="InParanoid" id="E1Z7F9"/>
<evidence type="ECO:0000313" key="3">
    <source>
        <dbReference type="EMBL" id="EFN57912.1"/>
    </source>
</evidence>
<dbReference type="Gene3D" id="3.40.50.1820">
    <property type="entry name" value="alpha/beta hydrolase"/>
    <property type="match status" value="1"/>
</dbReference>
<sequence>MVRDRLTPGTPWLVVEQARSGISKPAIRPASFGQRAALLACVPLLLLLGLSGASAEVDTGAWQIRYDDLKPTIEVKYNHTYYYQVPEAPKGAVVLFHGCVHSGYNYFPRSAACLDCRGLPEEMSHTLQALNRGYAVIAISSADRDTGCWSWDSDSDGVKALVREWQREHRLRDLPLYGMGISSGASFALKIPRWLNMSYPPTLFVALMRDKTTVAKILRNQNVLTALHRPVSVIKVYPRLVYPTYFSDRDPHSFSKALSVKIANGLKAIGMIDGDGAVLLDPRYTTKPWLRQLKQEVPELQTGPLTTFKNLYVPDWNDTDSTNTKVAGVYSLMNLAYAYHEIISDYVTVALMWFESGGKADIEVLKEKYSYGVPPLRYRQETAEVAEDPLMPILRQRAQGIHPRSTLEVEQVAVVAGGEHAQRQVQQHLELEQQERSQEQEQAQQSEADEAADDELLQLSKEVEEALVDPSKELPLSVPLPAHLLAAARKAARTGKRASRMMPDPAAEVAPQRSGSYLAALIGGAVGGAAFMMVIAALAYALVRYRRSAAAQGVALGAATMQAVHHPPPPHYQAQGECAAGGLCLLGGSARLSIVPGVKERFEYEVVEQTGSPFSARRRIRTAFNDSPRKVGSPHKNGGV</sequence>
<protein>
    <submittedName>
        <fullName evidence="3">Uncharacterized protein</fullName>
    </submittedName>
</protein>
<gene>
    <name evidence="3" type="ORF">CHLNCDRAFT_141974</name>
</gene>
<feature type="region of interest" description="Disordered" evidence="1">
    <location>
        <begin position="430"/>
        <end position="451"/>
    </location>
</feature>
<dbReference type="RefSeq" id="XP_005850014.1">
    <property type="nucleotide sequence ID" value="XM_005849952.1"/>
</dbReference>